<dbReference type="InterPro" id="IPR003594">
    <property type="entry name" value="HATPase_dom"/>
</dbReference>
<dbReference type="Proteomes" id="UP000331127">
    <property type="component" value="Unassembled WGS sequence"/>
</dbReference>
<sequence length="483" mass="50592">MRAPILVLAIVAGLASEWVAYGWEQPGRWIPDLLTGLVLVGAGLYARKAPGTLLIATGFAWFAGNLDPALWYWHRGPLIHLLLMFPGWRPTTRVGWAAVGTGYVAAAVQPVWNTDLAAVALVSALLVAGGTRRATIAFALAVYGGAASRLVFPAGEVAFPAALGYQAVLCGIAITLAWTLRRPGHEAVTDQVIELARPGSLRTALAETLGDPGLRVGFWRDGGYLDERGVLIALPAGDRATTFIGDDGEPFAVIVHDRAVLTGTSMIEAVGTAARLTAVNDALQAEVRAQAAELAASRRRLMVAADEERRHLAERLQEGPVRRLTGLLDTLKPGRAAEHLVSTLQELDDLAHGLHPRELSGGLSSALAALAARSPVPVRLNASPEPLPADIEAAVYFVCAEALANVAKHANASTVSITLARHGAKLSVIVHDDGVGGADPSQGSGLRGLSDRVETFGGRLSVDSAPGNGTRLVAEIPLSGEPR</sequence>
<dbReference type="GO" id="GO:0004673">
    <property type="term" value="F:protein histidine kinase activity"/>
    <property type="evidence" value="ECO:0007669"/>
    <property type="project" value="UniProtKB-EC"/>
</dbReference>
<dbReference type="OrthoDB" id="5241729at2"/>
<evidence type="ECO:0000313" key="8">
    <source>
        <dbReference type="EMBL" id="GES08673.1"/>
    </source>
</evidence>
<evidence type="ECO:0000313" key="9">
    <source>
        <dbReference type="Proteomes" id="UP000331127"/>
    </source>
</evidence>
<protein>
    <recommendedName>
        <fullName evidence="2">histidine kinase</fullName>
        <ecNumber evidence="2">2.7.13.3</ecNumber>
    </recommendedName>
</protein>
<evidence type="ECO:0000256" key="4">
    <source>
        <dbReference type="ARBA" id="ARBA00022777"/>
    </source>
</evidence>
<dbReference type="SUPFAM" id="SSF55874">
    <property type="entry name" value="ATPase domain of HSP90 chaperone/DNA topoisomerase II/histidine kinase"/>
    <property type="match status" value="1"/>
</dbReference>
<comment type="caution">
    <text evidence="8">The sequence shown here is derived from an EMBL/GenBank/DDBJ whole genome shotgun (WGS) entry which is preliminary data.</text>
</comment>
<evidence type="ECO:0000256" key="2">
    <source>
        <dbReference type="ARBA" id="ARBA00012438"/>
    </source>
</evidence>
<reference evidence="8 9" key="1">
    <citation type="submission" date="2019-10" db="EMBL/GenBank/DDBJ databases">
        <title>Whole genome shotgun sequence of Acrocarpospora macrocephala NBRC 16266.</title>
        <authorList>
            <person name="Ichikawa N."/>
            <person name="Kimura A."/>
            <person name="Kitahashi Y."/>
            <person name="Komaki H."/>
            <person name="Oguchi A."/>
        </authorList>
    </citation>
    <scope>NUCLEOTIDE SEQUENCE [LARGE SCALE GENOMIC DNA]</scope>
    <source>
        <strain evidence="8 9">NBRC 16266</strain>
    </source>
</reference>
<dbReference type="Pfam" id="PF02518">
    <property type="entry name" value="HATPase_c"/>
    <property type="match status" value="1"/>
</dbReference>
<dbReference type="CDD" id="cd16917">
    <property type="entry name" value="HATPase_UhpB-NarQ-NarX-like"/>
    <property type="match status" value="1"/>
</dbReference>
<keyword evidence="4 8" id="KW-0418">Kinase</keyword>
<accession>A0A5M3WPP5</accession>
<evidence type="ECO:0000256" key="1">
    <source>
        <dbReference type="ARBA" id="ARBA00000085"/>
    </source>
</evidence>
<dbReference type="PANTHER" id="PTHR24421">
    <property type="entry name" value="NITRATE/NITRITE SENSOR PROTEIN NARX-RELATED"/>
    <property type="match status" value="1"/>
</dbReference>
<keyword evidence="3" id="KW-0808">Transferase</keyword>
<dbReference type="AlphaFoldDB" id="A0A5M3WPP5"/>
<dbReference type="RefSeq" id="WP_155354262.1">
    <property type="nucleotide sequence ID" value="NZ_BAAAHL010000046.1"/>
</dbReference>
<proteinExistence type="predicted"/>
<dbReference type="GO" id="GO:0000160">
    <property type="term" value="P:phosphorelay signal transduction system"/>
    <property type="evidence" value="ECO:0007669"/>
    <property type="project" value="UniProtKB-KW"/>
</dbReference>
<dbReference type="Gene3D" id="3.30.565.10">
    <property type="entry name" value="Histidine kinase-like ATPase, C-terminal domain"/>
    <property type="match status" value="1"/>
</dbReference>
<dbReference type="InterPro" id="IPR036890">
    <property type="entry name" value="HATPase_C_sf"/>
</dbReference>
<organism evidence="8 9">
    <name type="scientific">Acrocarpospora macrocephala</name>
    <dbReference type="NCBI Taxonomy" id="150177"/>
    <lineage>
        <taxon>Bacteria</taxon>
        <taxon>Bacillati</taxon>
        <taxon>Actinomycetota</taxon>
        <taxon>Actinomycetes</taxon>
        <taxon>Streptosporangiales</taxon>
        <taxon>Streptosporangiaceae</taxon>
        <taxon>Acrocarpospora</taxon>
    </lineage>
</organism>
<feature type="coiled-coil region" evidence="6">
    <location>
        <begin position="273"/>
        <end position="300"/>
    </location>
</feature>
<evidence type="ECO:0000256" key="6">
    <source>
        <dbReference type="SAM" id="Coils"/>
    </source>
</evidence>
<feature type="domain" description="Histidine kinase/HSP90-like ATPase" evidence="7">
    <location>
        <begin position="390"/>
        <end position="480"/>
    </location>
</feature>
<keyword evidence="6" id="KW-0175">Coiled coil</keyword>
<keyword evidence="9" id="KW-1185">Reference proteome</keyword>
<evidence type="ECO:0000256" key="5">
    <source>
        <dbReference type="ARBA" id="ARBA00023012"/>
    </source>
</evidence>
<dbReference type="SMART" id="SM00387">
    <property type="entry name" value="HATPase_c"/>
    <property type="match status" value="1"/>
</dbReference>
<evidence type="ECO:0000259" key="7">
    <source>
        <dbReference type="SMART" id="SM00387"/>
    </source>
</evidence>
<gene>
    <name evidence="8" type="ORF">Amac_022690</name>
</gene>
<dbReference type="InterPro" id="IPR050482">
    <property type="entry name" value="Sensor_HK_TwoCompSys"/>
</dbReference>
<dbReference type="PANTHER" id="PTHR24421:SF10">
    <property type="entry name" value="NITRATE_NITRITE SENSOR PROTEIN NARQ"/>
    <property type="match status" value="1"/>
</dbReference>
<keyword evidence="5" id="KW-0902">Two-component regulatory system</keyword>
<comment type="catalytic activity">
    <reaction evidence="1">
        <text>ATP + protein L-histidine = ADP + protein N-phospho-L-histidine.</text>
        <dbReference type="EC" id="2.7.13.3"/>
    </reaction>
</comment>
<evidence type="ECO:0000256" key="3">
    <source>
        <dbReference type="ARBA" id="ARBA00022679"/>
    </source>
</evidence>
<dbReference type="EMBL" id="BLAE01000011">
    <property type="protein sequence ID" value="GES08673.1"/>
    <property type="molecule type" value="Genomic_DNA"/>
</dbReference>
<name>A0A5M3WPP5_9ACTN</name>
<dbReference type="EC" id="2.7.13.3" evidence="2"/>